<dbReference type="GO" id="GO:0051213">
    <property type="term" value="F:dioxygenase activity"/>
    <property type="evidence" value="ECO:0007669"/>
    <property type="project" value="UniProtKB-KW"/>
</dbReference>
<accession>A0A060HGV2</accession>
<dbReference type="Gene3D" id="3.10.180.10">
    <property type="entry name" value="2,3-Dihydroxybiphenyl 1,2-Dioxygenase, domain 1"/>
    <property type="match status" value="1"/>
</dbReference>
<evidence type="ECO:0000259" key="1">
    <source>
        <dbReference type="PROSITE" id="PS51819"/>
    </source>
</evidence>
<dbReference type="InterPro" id="IPR029068">
    <property type="entry name" value="Glyas_Bleomycin-R_OHBP_Dase"/>
</dbReference>
<dbReference type="EMBL" id="CP007536">
    <property type="protein sequence ID" value="AIC14575.1"/>
    <property type="molecule type" value="Genomic_DNA"/>
</dbReference>
<dbReference type="Proteomes" id="UP000027093">
    <property type="component" value="Chromosome"/>
</dbReference>
<protein>
    <submittedName>
        <fullName evidence="2">Putative glyoxalase/bleomycin resistance protein/dioxygenase</fullName>
    </submittedName>
</protein>
<dbReference type="PROSITE" id="PS51819">
    <property type="entry name" value="VOC"/>
    <property type="match status" value="1"/>
</dbReference>
<sequence length="161" mass="17743">MHRLLINAHITSGKFLIYLPNLSLGGLILAFKKVGAVILLVSSMEKSVKFYKDTLGLQLKSKSKDWTEFFKDGTVLALTPAKRKSMVSSGTGMLVGFMVGDMDATVKELKAKKVKFFKKPKDEPFGKHAVIEDPDGHLISIAEIKTKSEEGFDMLGMFGTD</sequence>
<keyword evidence="3" id="KW-1185">Reference proteome</keyword>
<dbReference type="PANTHER" id="PTHR33993">
    <property type="entry name" value="GLYOXALASE-RELATED"/>
    <property type="match status" value="1"/>
</dbReference>
<feature type="domain" description="VOC" evidence="1">
    <location>
        <begin position="33"/>
        <end position="144"/>
    </location>
</feature>
<dbReference type="PANTHER" id="PTHR33993:SF2">
    <property type="entry name" value="VOC DOMAIN-CONTAINING PROTEIN"/>
    <property type="match status" value="1"/>
</dbReference>
<dbReference type="KEGG" id="nvn:NVIE_003830"/>
<dbReference type="AlphaFoldDB" id="A0A060HGV2"/>
<evidence type="ECO:0000313" key="3">
    <source>
        <dbReference type="Proteomes" id="UP000027093"/>
    </source>
</evidence>
<gene>
    <name evidence="2" type="ORF">NVIE_003830</name>
</gene>
<dbReference type="InterPro" id="IPR037523">
    <property type="entry name" value="VOC_core"/>
</dbReference>
<proteinExistence type="predicted"/>
<dbReference type="Pfam" id="PF00903">
    <property type="entry name" value="Glyoxalase"/>
    <property type="match status" value="1"/>
</dbReference>
<dbReference type="HOGENOM" id="CLU_046006_10_7_2"/>
<keyword evidence="2" id="KW-0560">Oxidoreductase</keyword>
<dbReference type="STRING" id="926571.NVIE_003830"/>
<name>A0A060HGV2_9ARCH</name>
<dbReference type="SUPFAM" id="SSF54593">
    <property type="entry name" value="Glyoxalase/Bleomycin resistance protein/Dihydroxybiphenyl dioxygenase"/>
    <property type="match status" value="1"/>
</dbReference>
<keyword evidence="2" id="KW-0223">Dioxygenase</keyword>
<dbReference type="InterPro" id="IPR004360">
    <property type="entry name" value="Glyas_Fos-R_dOase_dom"/>
</dbReference>
<organism evidence="2 3">
    <name type="scientific">Nitrososphaera viennensis EN76</name>
    <dbReference type="NCBI Taxonomy" id="926571"/>
    <lineage>
        <taxon>Archaea</taxon>
        <taxon>Nitrososphaerota</taxon>
        <taxon>Nitrososphaeria</taxon>
        <taxon>Nitrososphaerales</taxon>
        <taxon>Nitrososphaeraceae</taxon>
        <taxon>Nitrososphaera</taxon>
    </lineage>
</organism>
<evidence type="ECO:0000313" key="2">
    <source>
        <dbReference type="EMBL" id="AIC14575.1"/>
    </source>
</evidence>
<reference evidence="2 3" key="1">
    <citation type="journal article" date="2014" name="Int. J. Syst. Evol. Microbiol.">
        <title>Nitrososphaera viennensis gen. nov., sp. nov., an aerobic and mesophilic, ammonia-oxidizing archaeon from soil and a member of the archaeal phylum Thaumarchaeota.</title>
        <authorList>
            <person name="Stieglmeier M."/>
            <person name="Klingl A."/>
            <person name="Alves R.J."/>
            <person name="Rittmann S.K."/>
            <person name="Melcher M."/>
            <person name="Leisch N."/>
            <person name="Schleper C."/>
        </authorList>
    </citation>
    <scope>NUCLEOTIDE SEQUENCE [LARGE SCALE GENOMIC DNA]</scope>
    <source>
        <strain evidence="2">EN76</strain>
    </source>
</reference>
<dbReference type="InterPro" id="IPR052164">
    <property type="entry name" value="Anthracycline_SecMetBiosynth"/>
</dbReference>